<dbReference type="Proteomes" id="UP000053240">
    <property type="component" value="Unassembled WGS sequence"/>
</dbReference>
<dbReference type="EMBL" id="KQ460651">
    <property type="protein sequence ID" value="KPJ13045.1"/>
    <property type="molecule type" value="Genomic_DNA"/>
</dbReference>
<reference evidence="5 6" key="1">
    <citation type="journal article" date="2015" name="Nat. Commun.">
        <title>Outbred genome sequencing and CRISPR/Cas9 gene editing in butterflies.</title>
        <authorList>
            <person name="Li X."/>
            <person name="Fan D."/>
            <person name="Zhang W."/>
            <person name="Liu G."/>
            <person name="Zhang L."/>
            <person name="Zhao L."/>
            <person name="Fang X."/>
            <person name="Chen L."/>
            <person name="Dong Y."/>
            <person name="Chen Y."/>
            <person name="Ding Y."/>
            <person name="Zhao R."/>
            <person name="Feng M."/>
            <person name="Zhu Y."/>
            <person name="Feng Y."/>
            <person name="Jiang X."/>
            <person name="Zhu D."/>
            <person name="Xiang H."/>
            <person name="Feng X."/>
            <person name="Li S."/>
            <person name="Wang J."/>
            <person name="Zhang G."/>
            <person name="Kronforst M.R."/>
            <person name="Wang W."/>
        </authorList>
    </citation>
    <scope>NUCLEOTIDE SEQUENCE [LARGE SCALE GENOMIC DNA]</scope>
    <source>
        <strain evidence="5">Ya'a_city_454_Pm</strain>
        <tissue evidence="5">Whole body</tissue>
    </source>
</reference>
<feature type="domain" description="MADF" evidence="3">
    <location>
        <begin position="9"/>
        <end position="101"/>
    </location>
</feature>
<feature type="region of interest" description="Disordered" evidence="2">
    <location>
        <begin position="106"/>
        <end position="127"/>
    </location>
</feature>
<dbReference type="PANTHER" id="PTHR12243:SF67">
    <property type="entry name" value="COREPRESSOR OF PANGOLIN, ISOFORM A-RELATED"/>
    <property type="match status" value="1"/>
</dbReference>
<keyword evidence="1" id="KW-0539">Nucleus</keyword>
<dbReference type="GO" id="GO:0005667">
    <property type="term" value="C:transcription regulator complex"/>
    <property type="evidence" value="ECO:0007669"/>
    <property type="project" value="TreeGrafter"/>
</dbReference>
<accession>A0A0N0PCI2</accession>
<evidence type="ECO:0000313" key="5">
    <source>
        <dbReference type="EMBL" id="KPJ13045.1"/>
    </source>
</evidence>
<dbReference type="InterPro" id="IPR039353">
    <property type="entry name" value="TF_Adf1"/>
</dbReference>
<dbReference type="InterPro" id="IPR004210">
    <property type="entry name" value="BESS_motif"/>
</dbReference>
<dbReference type="FunCoup" id="A0A0N0PCI2">
    <property type="interactions" value="159"/>
</dbReference>
<protein>
    <recommendedName>
        <fullName evidence="7">MADF domain-containing protein</fullName>
    </recommendedName>
</protein>
<dbReference type="InParanoid" id="A0A0N0PCI2"/>
<keyword evidence="6" id="KW-1185">Reference proteome</keyword>
<evidence type="ECO:0000313" key="6">
    <source>
        <dbReference type="Proteomes" id="UP000053240"/>
    </source>
</evidence>
<organism evidence="5 6">
    <name type="scientific">Papilio machaon</name>
    <name type="common">Old World swallowtail butterfly</name>
    <dbReference type="NCBI Taxonomy" id="76193"/>
    <lineage>
        <taxon>Eukaryota</taxon>
        <taxon>Metazoa</taxon>
        <taxon>Ecdysozoa</taxon>
        <taxon>Arthropoda</taxon>
        <taxon>Hexapoda</taxon>
        <taxon>Insecta</taxon>
        <taxon>Pterygota</taxon>
        <taxon>Neoptera</taxon>
        <taxon>Endopterygota</taxon>
        <taxon>Lepidoptera</taxon>
        <taxon>Glossata</taxon>
        <taxon>Ditrysia</taxon>
        <taxon>Papilionoidea</taxon>
        <taxon>Papilionidae</taxon>
        <taxon>Papilioninae</taxon>
        <taxon>Papilio</taxon>
    </lineage>
</organism>
<feature type="domain" description="BESS" evidence="4">
    <location>
        <begin position="190"/>
        <end position="229"/>
    </location>
</feature>
<dbReference type="SMART" id="SM00595">
    <property type="entry name" value="MADF"/>
    <property type="match status" value="1"/>
</dbReference>
<evidence type="ECO:0000259" key="4">
    <source>
        <dbReference type="PROSITE" id="PS51031"/>
    </source>
</evidence>
<dbReference type="STRING" id="76193.A0A0N0PCI2"/>
<evidence type="ECO:0000256" key="2">
    <source>
        <dbReference type="SAM" id="MobiDB-lite"/>
    </source>
</evidence>
<dbReference type="PANTHER" id="PTHR12243">
    <property type="entry name" value="MADF DOMAIN TRANSCRIPTION FACTOR"/>
    <property type="match status" value="1"/>
</dbReference>
<dbReference type="PROSITE" id="PS51031">
    <property type="entry name" value="BESS"/>
    <property type="match status" value="1"/>
</dbReference>
<dbReference type="InterPro" id="IPR006578">
    <property type="entry name" value="MADF-dom"/>
</dbReference>
<evidence type="ECO:0008006" key="7">
    <source>
        <dbReference type="Google" id="ProtNLM"/>
    </source>
</evidence>
<evidence type="ECO:0000256" key="1">
    <source>
        <dbReference type="PROSITE-ProRule" id="PRU00371"/>
    </source>
</evidence>
<dbReference type="Pfam" id="PF02944">
    <property type="entry name" value="BESS"/>
    <property type="match status" value="1"/>
</dbReference>
<dbReference type="GO" id="GO:0006357">
    <property type="term" value="P:regulation of transcription by RNA polymerase II"/>
    <property type="evidence" value="ECO:0007669"/>
    <property type="project" value="TreeGrafter"/>
</dbReference>
<comment type="subcellular location">
    <subcellularLocation>
        <location evidence="1">Nucleus</location>
    </subcellularLocation>
</comment>
<dbReference type="KEGG" id="pmac:106712994"/>
<gene>
    <name evidence="5" type="ORF">RR48_05433</name>
</gene>
<dbReference type="Pfam" id="PF10545">
    <property type="entry name" value="MADF_DNA_bdg"/>
    <property type="match status" value="1"/>
</dbReference>
<proteinExistence type="predicted"/>
<dbReference type="GO" id="GO:0003677">
    <property type="term" value="F:DNA binding"/>
    <property type="evidence" value="ECO:0007669"/>
    <property type="project" value="InterPro"/>
</dbReference>
<dbReference type="PROSITE" id="PS51029">
    <property type="entry name" value="MADF"/>
    <property type="match status" value="1"/>
</dbReference>
<dbReference type="OrthoDB" id="7121166at2759"/>
<sequence length="235" mass="28165">MTFCLDVEMFISEVEKYPVIWDANCEDNKHKNKKQRAWTHIARMLITDFDDLPDNEKAEVDKKLQCKWRNIKDSYVRDLRKKDGKRYMYSKFLTFLDNRYKKQAQSGSDVDSKEWNDDETTPKHKRLAGKRKRFETLSESNWASDSEEVPSTIDNLKRRRIPENKDDDERNKIDFVEAPFPDPSCSYTVEDEDRSFFDSLLPAVREFNVDQKLEFRSEVLRLIKEFRHNRLKTTT</sequence>
<dbReference type="AlphaFoldDB" id="A0A0N0PCI2"/>
<name>A0A0N0PCI2_PAPMA</name>
<evidence type="ECO:0000259" key="3">
    <source>
        <dbReference type="PROSITE" id="PS51029"/>
    </source>
</evidence>
<dbReference type="GO" id="GO:0005634">
    <property type="term" value="C:nucleus"/>
    <property type="evidence" value="ECO:0007669"/>
    <property type="project" value="UniProtKB-SubCell"/>
</dbReference>